<keyword evidence="4" id="KW-1185">Reference proteome</keyword>
<reference evidence="3 4" key="1">
    <citation type="submission" date="2023-02" db="EMBL/GenBank/DDBJ databases">
        <title>Vibrio intestini sp. nov., a close relative of Vibrio cholerae isolated from the intestine of Healthy Culter dabryi.</title>
        <authorList>
            <person name="Wu N."/>
        </authorList>
    </citation>
    <scope>NUCLEOTIDE SEQUENCE [LARGE SCALE GENOMIC DNA]</scope>
    <source>
        <strain evidence="3 4">DSL-7</strain>
    </source>
</reference>
<feature type="region of interest" description="Disordered" evidence="1">
    <location>
        <begin position="1023"/>
        <end position="1061"/>
    </location>
</feature>
<feature type="domain" description="DUF6701" evidence="2">
    <location>
        <begin position="579"/>
        <end position="1140"/>
    </location>
</feature>
<proteinExistence type="predicted"/>
<accession>A0ABT5V2C1</accession>
<organism evidence="3 4">
    <name type="scientific">Vibrio chanodichtyis</name>
    <dbReference type="NCBI Taxonomy" id="3027932"/>
    <lineage>
        <taxon>Bacteria</taxon>
        <taxon>Pseudomonadati</taxon>
        <taxon>Pseudomonadota</taxon>
        <taxon>Gammaproteobacteria</taxon>
        <taxon>Vibrionales</taxon>
        <taxon>Vibrionaceae</taxon>
        <taxon>Vibrio</taxon>
    </lineage>
</organism>
<comment type="caution">
    <text evidence="3">The sequence shown here is derived from an EMBL/GenBank/DDBJ whole genome shotgun (WGS) entry which is preliminary data.</text>
</comment>
<feature type="compositionally biased region" description="Polar residues" evidence="1">
    <location>
        <begin position="1023"/>
        <end position="1050"/>
    </location>
</feature>
<evidence type="ECO:0000259" key="2">
    <source>
        <dbReference type="Pfam" id="PF20419"/>
    </source>
</evidence>
<evidence type="ECO:0000256" key="1">
    <source>
        <dbReference type="SAM" id="MobiDB-lite"/>
    </source>
</evidence>
<evidence type="ECO:0000313" key="3">
    <source>
        <dbReference type="EMBL" id="MDE1515800.1"/>
    </source>
</evidence>
<sequence length="1145" mass="126501">MKWMIGGLILFLLLPVTYAADDFSALERAFNTPVQTWRNAELGILTLGGDTRIYGFNDEDKDLDDQIKIKLNSIADNDAWKKFCHIGYVENKPPGYRCETDVVDNIINFDTIPKFDVDFNDVENITMINSSIIDREFTSIIGEFELPIVAGSYNKITIRGSGIVTFPIGDFKIKNLELGNAIKVIFPEGSNYEINQISTSSWLVQDKISLTSYANSLTVKDVTFSNAELYLEKGHNRFERLTVTNSSILKVHADATIFLMELNISNSANVFLDGKRSRLNFKAKQYTLSDSASKVYFSNGIYHIYNYNNGSGQNESLYQGDVTIVSNRVRLSGSYKKEIQRIKIFALDDKNGSEANFEILGSANICVNAFSRRRISITENGEIIGSVIADQIQMGGSGRIRYYPGSACSEAEVNPNNYQLQLTPVVNYSLICQPQRLQFQVLDSNNQPTGSFAGSIDITPSNANLTPVSGKGSGSDGRYTPNSAGELWLDLRVAQGSGSQTLTISGTLNPQGSSGSVTGTYHFVPYKFATQEQYVIANKPQAVEVKVLACNDDGDVVDVNYSGTPQVSSAWVAPTSDVAQGDLTFTPVFTQGVANSELTMEDSGHKTVALEDDSFDCSELVDDCPIEGKAILKGSFEVYARPWTLAICSPSGHEMNGDIIDQESVGFAAAGAAFDLHLRPLRWVSNSGDKSDPLTGGNAIDTSEYCNSLITQNFFSDMASLETKVQLTHQVAQPERGYDGELKGTLEQLNTAGKENVPFNGLSWSEVGVLRVNADIDGTYLGMKVNQGYRNIGRFYPAWLKIISNDWDYATDHNDFVYMDQAIPYRFVVEAQNTDGNPTRNYSQFAHELIADVKLLAVDSDGEELGARINDYALQLWGGSGDGQWSGARLVVTNDFIFKKDQVVEEPYTTVVDGPYQNGFGLRVLDKVDSKIKVDWVDFIDPDLDLKASGTLIDTGKSFASQPDIRYGRMVMDDVGGTSVSRITIPLRVEYWQGSRFTTNHADSGSVYATLDNYICKQTLWPSPSSPSNAKLSGSDTEPWNKVSQGQSKQLVAEPHATEDTQGLREQIRFWLRLDNDQTNLEDNKRSPQVGEEGVNCGTQYTSQPWLQYNWFARGDEDPSAVVTFGIHRGNDKIIFRGETRLSGQ</sequence>
<dbReference type="InterPro" id="IPR046524">
    <property type="entry name" value="DUF6701"/>
</dbReference>
<protein>
    <submittedName>
        <fullName evidence="3">MSHA biogenesis protein MshQ</fullName>
    </submittedName>
</protein>
<name>A0ABT5V2C1_9VIBR</name>
<dbReference type="EMBL" id="JARBFT010000015">
    <property type="protein sequence ID" value="MDE1515800.1"/>
    <property type="molecule type" value="Genomic_DNA"/>
</dbReference>
<evidence type="ECO:0000313" key="4">
    <source>
        <dbReference type="Proteomes" id="UP001216189"/>
    </source>
</evidence>
<dbReference type="Pfam" id="PF20419">
    <property type="entry name" value="DUF6701"/>
    <property type="match status" value="1"/>
</dbReference>
<dbReference type="RefSeq" id="WP_274723488.1">
    <property type="nucleotide sequence ID" value="NZ_JARBFT010000015.1"/>
</dbReference>
<dbReference type="Proteomes" id="UP001216189">
    <property type="component" value="Unassembled WGS sequence"/>
</dbReference>
<gene>
    <name evidence="3" type="ORF">PUN32_12325</name>
</gene>